<keyword evidence="1" id="KW-0472">Membrane</keyword>
<keyword evidence="4" id="KW-1185">Reference proteome</keyword>
<reference evidence="2" key="1">
    <citation type="submission" date="2023-06" db="EMBL/GenBank/DDBJ databases">
        <authorList>
            <person name="Kurt Z."/>
        </authorList>
    </citation>
    <scope>NUCLEOTIDE SEQUENCE</scope>
</reference>
<gene>
    <name evidence="2" type="ORF">HINF_LOCUS63011</name>
    <name evidence="3" type="ORF">HINF_LOCUS9393</name>
</gene>
<dbReference type="Proteomes" id="UP001642409">
    <property type="component" value="Unassembled WGS sequence"/>
</dbReference>
<accession>A0AA86RJ68</accession>
<comment type="caution">
    <text evidence="2">The sequence shown here is derived from an EMBL/GenBank/DDBJ whole genome shotgun (WGS) entry which is preliminary data.</text>
</comment>
<protein>
    <submittedName>
        <fullName evidence="3">Hypothetical_protein</fullName>
    </submittedName>
</protein>
<dbReference type="AlphaFoldDB" id="A0AA86RJ68"/>
<sequence>MNYTIFVHAGLIISAGWLIKIAFSRLIVFESCQSGCLAYAHTSLIRTSNSSVSFWEEKRITRALRTAVCFLQTMISSQISTQLRYSPIWQISEGSKRLSCFTRFQTDFWNTFCLRLNSSSLNTLFQYDIHMHILPIKRPKLNKFSQNSHLSLQIK</sequence>
<evidence type="ECO:0000256" key="1">
    <source>
        <dbReference type="SAM" id="Phobius"/>
    </source>
</evidence>
<proteinExistence type="predicted"/>
<dbReference type="EMBL" id="CAXDID020000020">
    <property type="protein sequence ID" value="CAL5986410.1"/>
    <property type="molecule type" value="Genomic_DNA"/>
</dbReference>
<organism evidence="2">
    <name type="scientific">Hexamita inflata</name>
    <dbReference type="NCBI Taxonomy" id="28002"/>
    <lineage>
        <taxon>Eukaryota</taxon>
        <taxon>Metamonada</taxon>
        <taxon>Diplomonadida</taxon>
        <taxon>Hexamitidae</taxon>
        <taxon>Hexamitinae</taxon>
        <taxon>Hexamita</taxon>
    </lineage>
</organism>
<feature type="transmembrane region" description="Helical" evidence="1">
    <location>
        <begin position="6"/>
        <end position="23"/>
    </location>
</feature>
<keyword evidence="1" id="KW-1133">Transmembrane helix</keyword>
<name>A0AA86RJ68_9EUKA</name>
<evidence type="ECO:0000313" key="4">
    <source>
        <dbReference type="Proteomes" id="UP001642409"/>
    </source>
</evidence>
<keyword evidence="1" id="KW-0812">Transmembrane</keyword>
<evidence type="ECO:0000313" key="3">
    <source>
        <dbReference type="EMBL" id="CAL5986410.1"/>
    </source>
</evidence>
<reference evidence="3 4" key="2">
    <citation type="submission" date="2024-07" db="EMBL/GenBank/DDBJ databases">
        <authorList>
            <person name="Akdeniz Z."/>
        </authorList>
    </citation>
    <scope>NUCLEOTIDE SEQUENCE [LARGE SCALE GENOMIC DNA]</scope>
</reference>
<evidence type="ECO:0000313" key="2">
    <source>
        <dbReference type="EMBL" id="CAI9975366.1"/>
    </source>
</evidence>
<dbReference type="EMBL" id="CATOUU010001169">
    <property type="protein sequence ID" value="CAI9975366.1"/>
    <property type="molecule type" value="Genomic_DNA"/>
</dbReference>